<dbReference type="EMBL" id="JALEMU010000022">
    <property type="protein sequence ID" value="MCI5754895.1"/>
    <property type="molecule type" value="Genomic_DNA"/>
</dbReference>
<dbReference type="GO" id="GO:0006018">
    <property type="term" value="P:2-deoxyribose 1-phosphate catabolic process"/>
    <property type="evidence" value="ECO:0007669"/>
    <property type="project" value="UniProtKB-UniRule"/>
</dbReference>
<feature type="active site" description="Proton donor/acceptor" evidence="7">
    <location>
        <position position="192"/>
    </location>
</feature>
<evidence type="ECO:0000256" key="5">
    <source>
        <dbReference type="ARBA" id="ARBA00048791"/>
    </source>
</evidence>
<dbReference type="SUPFAM" id="SSF51569">
    <property type="entry name" value="Aldolase"/>
    <property type="match status" value="1"/>
</dbReference>
<dbReference type="InterPro" id="IPR002915">
    <property type="entry name" value="DeoC/FbaB/LacD_aldolase"/>
</dbReference>
<proteinExistence type="inferred from homology"/>
<name>A0AAE3FGA2_9BACT</name>
<organism evidence="8 9">
    <name type="scientific">Candidatus Colimorpha enterica</name>
    <dbReference type="NCBI Taxonomy" id="3083063"/>
    <lineage>
        <taxon>Bacteria</taxon>
        <taxon>Pseudomonadati</taxon>
        <taxon>Bacteroidota</taxon>
        <taxon>Bacteroidia</taxon>
        <taxon>Bacteroidales</taxon>
        <taxon>Candidatus Colimorpha</taxon>
    </lineage>
</organism>
<evidence type="ECO:0000256" key="2">
    <source>
        <dbReference type="ARBA" id="ARBA00022490"/>
    </source>
</evidence>
<evidence type="ECO:0000256" key="3">
    <source>
        <dbReference type="ARBA" id="ARBA00023239"/>
    </source>
</evidence>
<dbReference type="InterPro" id="IPR028581">
    <property type="entry name" value="DeoC_typeI"/>
</dbReference>
<dbReference type="NCBIfam" id="TIGR00126">
    <property type="entry name" value="deoC"/>
    <property type="match status" value="1"/>
</dbReference>
<dbReference type="PANTHER" id="PTHR10889">
    <property type="entry name" value="DEOXYRIBOSE-PHOSPHATE ALDOLASE"/>
    <property type="match status" value="1"/>
</dbReference>
<dbReference type="InterPro" id="IPR011343">
    <property type="entry name" value="DeoC"/>
</dbReference>
<feature type="active site" description="Schiff-base intermediate with acetaldehyde" evidence="7">
    <location>
        <position position="163"/>
    </location>
</feature>
<feature type="active site" description="Proton donor/acceptor" evidence="7">
    <location>
        <position position="100"/>
    </location>
</feature>
<comment type="caution">
    <text evidence="8">The sequence shown here is derived from an EMBL/GenBank/DDBJ whole genome shotgun (WGS) entry which is preliminary data.</text>
</comment>
<dbReference type="GO" id="GO:0005737">
    <property type="term" value="C:cytoplasm"/>
    <property type="evidence" value="ECO:0007669"/>
    <property type="project" value="UniProtKB-SubCell"/>
</dbReference>
<comment type="function">
    <text evidence="6 7">Catalyzes a reversible aldol reaction between acetaldehyde and D-glyceraldehyde 3-phosphate to generate 2-deoxy-D-ribose 5-phosphate.</text>
</comment>
<dbReference type="PANTHER" id="PTHR10889:SF1">
    <property type="entry name" value="DEOXYRIBOSE-PHOSPHATE ALDOLASE"/>
    <property type="match status" value="1"/>
</dbReference>
<evidence type="ECO:0000313" key="8">
    <source>
        <dbReference type="EMBL" id="MCI5754895.1"/>
    </source>
</evidence>
<dbReference type="GO" id="GO:0016052">
    <property type="term" value="P:carbohydrate catabolic process"/>
    <property type="evidence" value="ECO:0007669"/>
    <property type="project" value="TreeGrafter"/>
</dbReference>
<accession>A0AAE3FGA2</accession>
<reference evidence="8 9" key="1">
    <citation type="submission" date="2022-03" db="EMBL/GenBank/DDBJ databases">
        <title>Metagenome-assembled genomes from swine fecal metagenomes.</title>
        <authorList>
            <person name="Holman D.B."/>
            <person name="Kommadath A."/>
        </authorList>
    </citation>
    <scope>NUCLEOTIDE SEQUENCE [LARGE SCALE GENOMIC DNA]</scope>
    <source>
        <strain evidence="8">SUG147</strain>
    </source>
</reference>
<dbReference type="SMART" id="SM01133">
    <property type="entry name" value="DeoC"/>
    <property type="match status" value="1"/>
</dbReference>
<comment type="similarity">
    <text evidence="1 7">Belongs to the DeoC/FbaB aldolase family. DeoC type 1 subfamily.</text>
</comment>
<dbReference type="CDD" id="cd00959">
    <property type="entry name" value="DeoC"/>
    <property type="match status" value="1"/>
</dbReference>
<dbReference type="GO" id="GO:0009264">
    <property type="term" value="P:deoxyribonucleotide catabolic process"/>
    <property type="evidence" value="ECO:0007669"/>
    <property type="project" value="UniProtKB-UniRule"/>
</dbReference>
<comment type="pathway">
    <text evidence="7">Carbohydrate degradation; 2-deoxy-D-ribose 1-phosphate degradation; D-glyceraldehyde 3-phosphate and acetaldehyde from 2-deoxy-alpha-D-ribose 1-phosphate: step 2/2.</text>
</comment>
<evidence type="ECO:0000313" key="9">
    <source>
        <dbReference type="Proteomes" id="UP001139365"/>
    </source>
</evidence>
<dbReference type="PIRSF" id="PIRSF001357">
    <property type="entry name" value="DeoC"/>
    <property type="match status" value="1"/>
</dbReference>
<dbReference type="FunFam" id="3.20.20.70:FF:000044">
    <property type="entry name" value="Deoxyribose-phosphate aldolase"/>
    <property type="match status" value="1"/>
</dbReference>
<gene>
    <name evidence="7 8" type="primary">deoC</name>
    <name evidence="8" type="ORF">MR241_01190</name>
</gene>
<keyword evidence="2 7" id="KW-0963">Cytoplasm</keyword>
<dbReference type="Pfam" id="PF01791">
    <property type="entry name" value="DeoC"/>
    <property type="match status" value="1"/>
</dbReference>
<dbReference type="InterPro" id="IPR013785">
    <property type="entry name" value="Aldolase_TIM"/>
</dbReference>
<dbReference type="Proteomes" id="UP001139365">
    <property type="component" value="Unassembled WGS sequence"/>
</dbReference>
<sequence>MNEELSEKGYDANYGKYCDHTVLRAYTTSDKVIGFCREAKKYGAASVCVNPIHVALVKKNLEGTGIKTAAVIGFPLGANRPETKAFEARLAAEDGAEEVDMVINIGALREKNDALVLSDIKGVVDAVKGRAAVKVIIETCYLSDEEKIRACRLSEEAGADFVKTSTGMGTGGATVRDVMLMRSTVGSRMGVKASGGINDRATALIMIKAGADRLGCSRLPQIVSDDTSIVSVSKTNQPPAYN</sequence>
<dbReference type="AlphaFoldDB" id="A0AAE3FGA2"/>
<comment type="subcellular location">
    <subcellularLocation>
        <location evidence="7">Cytoplasm</location>
    </subcellularLocation>
</comment>
<dbReference type="HAMAP" id="MF_00114">
    <property type="entry name" value="DeoC_type1"/>
    <property type="match status" value="1"/>
</dbReference>
<dbReference type="Gene3D" id="3.20.20.70">
    <property type="entry name" value="Aldolase class I"/>
    <property type="match status" value="1"/>
</dbReference>
<evidence type="ECO:0000256" key="6">
    <source>
        <dbReference type="ARBA" id="ARBA00056337"/>
    </source>
</evidence>
<evidence type="ECO:0000256" key="1">
    <source>
        <dbReference type="ARBA" id="ARBA00010936"/>
    </source>
</evidence>
<evidence type="ECO:0000256" key="7">
    <source>
        <dbReference type="HAMAP-Rule" id="MF_00114"/>
    </source>
</evidence>
<comment type="catalytic activity">
    <reaction evidence="5 7">
        <text>2-deoxy-D-ribose 5-phosphate = D-glyceraldehyde 3-phosphate + acetaldehyde</text>
        <dbReference type="Rhea" id="RHEA:12821"/>
        <dbReference type="ChEBI" id="CHEBI:15343"/>
        <dbReference type="ChEBI" id="CHEBI:59776"/>
        <dbReference type="ChEBI" id="CHEBI:62877"/>
        <dbReference type="EC" id="4.1.2.4"/>
    </reaction>
</comment>
<protein>
    <recommendedName>
        <fullName evidence="7">Deoxyribose-phosphate aldolase</fullName>
        <shortName evidence="7">DERA</shortName>
        <ecNumber evidence="7">4.1.2.4</ecNumber>
    </recommendedName>
    <alternativeName>
        <fullName evidence="7">2-deoxy-D-ribose 5-phosphate aldolase</fullName>
    </alternativeName>
    <alternativeName>
        <fullName evidence="7">Phosphodeoxyriboaldolase</fullName>
        <shortName evidence="7">Deoxyriboaldolase</shortName>
    </alternativeName>
</protein>
<dbReference type="EC" id="4.1.2.4" evidence="7"/>
<dbReference type="GO" id="GO:0004139">
    <property type="term" value="F:deoxyribose-phosphate aldolase activity"/>
    <property type="evidence" value="ECO:0007669"/>
    <property type="project" value="UniProtKB-UniRule"/>
</dbReference>
<evidence type="ECO:0000256" key="4">
    <source>
        <dbReference type="ARBA" id="ARBA00023270"/>
    </source>
</evidence>
<keyword evidence="3 7" id="KW-0456">Lyase</keyword>
<keyword evidence="4 7" id="KW-0704">Schiff base</keyword>